<keyword evidence="2" id="KW-0472">Membrane</keyword>
<evidence type="ECO:0000313" key="4">
    <source>
        <dbReference type="Proteomes" id="UP000218244"/>
    </source>
</evidence>
<feature type="transmembrane region" description="Helical" evidence="2">
    <location>
        <begin position="68"/>
        <end position="86"/>
    </location>
</feature>
<evidence type="ECO:0000313" key="3">
    <source>
        <dbReference type="EMBL" id="BAU96142.1"/>
    </source>
</evidence>
<accession>A0A169RYG6</accession>
<feature type="compositionally biased region" description="Basic and acidic residues" evidence="1">
    <location>
        <begin position="245"/>
        <end position="265"/>
    </location>
</feature>
<feature type="region of interest" description="Disordered" evidence="1">
    <location>
        <begin position="245"/>
        <end position="267"/>
    </location>
</feature>
<dbReference type="KEGG" id="csur:N24_1880"/>
<reference evidence="3 4" key="1">
    <citation type="submission" date="2016-02" db="EMBL/GenBank/DDBJ databases">
        <title>Corynebacterium glutamicum N24 whole genome sequencing project.</title>
        <authorList>
            <person name="Matsutani M."/>
            <person name="Nangtapong N."/>
            <person name="Yakushi T."/>
            <person name="Matsushita K."/>
        </authorList>
    </citation>
    <scope>NUCLEOTIDE SEQUENCE [LARGE SCALE GENOMIC DNA]</scope>
    <source>
        <strain evidence="3 4">N24</strain>
    </source>
</reference>
<name>A0A169RYG6_9CORY</name>
<dbReference type="EMBL" id="AP017369">
    <property type="protein sequence ID" value="BAU96142.1"/>
    <property type="molecule type" value="Genomic_DNA"/>
</dbReference>
<dbReference type="RefSeq" id="WP_197702390.1">
    <property type="nucleotide sequence ID" value="NZ_AP017369.1"/>
</dbReference>
<keyword evidence="2" id="KW-1133">Transmembrane helix</keyword>
<dbReference type="AlphaFoldDB" id="A0A169RYG6"/>
<feature type="compositionally biased region" description="Basic residues" evidence="1">
    <location>
        <begin position="311"/>
        <end position="327"/>
    </location>
</feature>
<keyword evidence="4" id="KW-1185">Reference proteome</keyword>
<keyword evidence="2" id="KW-0812">Transmembrane</keyword>
<feature type="transmembrane region" description="Helical" evidence="2">
    <location>
        <begin position="42"/>
        <end position="62"/>
    </location>
</feature>
<evidence type="ECO:0000256" key="2">
    <source>
        <dbReference type="SAM" id="Phobius"/>
    </source>
</evidence>
<protein>
    <submittedName>
        <fullName evidence="3">Uncharacterized protein</fullName>
    </submittedName>
</protein>
<organism evidence="3 4">
    <name type="scientific">Corynebacterium suranareeae</name>
    <dbReference type="NCBI Taxonomy" id="2506452"/>
    <lineage>
        <taxon>Bacteria</taxon>
        <taxon>Bacillati</taxon>
        <taxon>Actinomycetota</taxon>
        <taxon>Actinomycetes</taxon>
        <taxon>Mycobacteriales</taxon>
        <taxon>Corynebacteriaceae</taxon>
        <taxon>Corynebacterium</taxon>
    </lineage>
</organism>
<proteinExistence type="predicted"/>
<dbReference type="Proteomes" id="UP000218244">
    <property type="component" value="Chromosome"/>
</dbReference>
<feature type="region of interest" description="Disordered" evidence="1">
    <location>
        <begin position="305"/>
        <end position="329"/>
    </location>
</feature>
<gene>
    <name evidence="3" type="ORF">N24_1880</name>
</gene>
<evidence type="ECO:0000256" key="1">
    <source>
        <dbReference type="SAM" id="MobiDB-lite"/>
    </source>
</evidence>
<sequence>MKMGTPENEVILHTWNRTTRCEVARDAADHRVRVTEITESRWTVHIIVSGVLSALAVLVLIIGAGLPLLYVPIFVAVIVMVVYALLRYEQRMSGTVYEEADPVEMDSVIWEGIKNDIAADIAARAEAKKAKKPVASDAAAVGNYIASLRQHMLVETQRRYHHKLGRELHNNPAQLEDYGSGLRGCECRACAVADKLDVTVQAHGVAQASVRKKDRLIIGRADGVDVAGWWNHRQESQRKVRAAKQLERDAQRKQTQAERDKEAERKRKAQEFVAEQSGKAAVIAQRAEKKAAKQARLAELAAQKQVAHKEKVQRKKDNHRAKAAHKKNALEVSVVDNSAVDEVLAYVNKTSGISERRDADNPVDADGAQIDVAAGVRDV</sequence>